<organism evidence="1 2">
    <name type="scientific">Smallanthus sonchifolius</name>
    <dbReference type="NCBI Taxonomy" id="185202"/>
    <lineage>
        <taxon>Eukaryota</taxon>
        <taxon>Viridiplantae</taxon>
        <taxon>Streptophyta</taxon>
        <taxon>Embryophyta</taxon>
        <taxon>Tracheophyta</taxon>
        <taxon>Spermatophyta</taxon>
        <taxon>Magnoliopsida</taxon>
        <taxon>eudicotyledons</taxon>
        <taxon>Gunneridae</taxon>
        <taxon>Pentapetalae</taxon>
        <taxon>asterids</taxon>
        <taxon>campanulids</taxon>
        <taxon>Asterales</taxon>
        <taxon>Asteraceae</taxon>
        <taxon>Asteroideae</taxon>
        <taxon>Heliantheae alliance</taxon>
        <taxon>Millerieae</taxon>
        <taxon>Smallanthus</taxon>
    </lineage>
</organism>
<keyword evidence="2" id="KW-1185">Reference proteome</keyword>
<sequence length="142" mass="16119">MWRKTMPVVKVERAEEVENQAPQEFRKYRGVRRRPWGKYAAEIRDPAKRGARVWLGTYETPEDAAVAYDQAAYKIRGARALLNFPHLIGTDMVEPVRVAPRRKMGMVAVSPSSSSSEDGGVKRPRKSSGGGVEVDDFYYRPY</sequence>
<accession>A0ACB9JGH3</accession>
<dbReference type="EMBL" id="CM042021">
    <property type="protein sequence ID" value="KAI3818660.1"/>
    <property type="molecule type" value="Genomic_DNA"/>
</dbReference>
<gene>
    <name evidence="1" type="ORF">L1987_12475</name>
</gene>
<comment type="caution">
    <text evidence="1">The sequence shown here is derived from an EMBL/GenBank/DDBJ whole genome shotgun (WGS) entry which is preliminary data.</text>
</comment>
<dbReference type="Proteomes" id="UP001056120">
    <property type="component" value="Linkage Group LG04"/>
</dbReference>
<protein>
    <submittedName>
        <fullName evidence="1">Uncharacterized protein</fullName>
    </submittedName>
</protein>
<proteinExistence type="predicted"/>
<evidence type="ECO:0000313" key="1">
    <source>
        <dbReference type="EMBL" id="KAI3818660.1"/>
    </source>
</evidence>
<reference evidence="2" key="1">
    <citation type="journal article" date="2022" name="Mol. Ecol. Resour.">
        <title>The genomes of chicory, endive, great burdock and yacon provide insights into Asteraceae palaeo-polyploidization history and plant inulin production.</title>
        <authorList>
            <person name="Fan W."/>
            <person name="Wang S."/>
            <person name="Wang H."/>
            <person name="Wang A."/>
            <person name="Jiang F."/>
            <person name="Liu H."/>
            <person name="Zhao H."/>
            <person name="Xu D."/>
            <person name="Zhang Y."/>
        </authorList>
    </citation>
    <scope>NUCLEOTIDE SEQUENCE [LARGE SCALE GENOMIC DNA]</scope>
    <source>
        <strain evidence="2">cv. Yunnan</strain>
    </source>
</reference>
<reference evidence="1 2" key="2">
    <citation type="journal article" date="2022" name="Mol. Ecol. Resour.">
        <title>The genomes of chicory, endive, great burdock and yacon provide insights into Asteraceae paleo-polyploidization history and plant inulin production.</title>
        <authorList>
            <person name="Fan W."/>
            <person name="Wang S."/>
            <person name="Wang H."/>
            <person name="Wang A."/>
            <person name="Jiang F."/>
            <person name="Liu H."/>
            <person name="Zhao H."/>
            <person name="Xu D."/>
            <person name="Zhang Y."/>
        </authorList>
    </citation>
    <scope>NUCLEOTIDE SEQUENCE [LARGE SCALE GENOMIC DNA]</scope>
    <source>
        <strain evidence="2">cv. Yunnan</strain>
        <tissue evidence="1">Leaves</tissue>
    </source>
</reference>
<name>A0ACB9JGH3_9ASTR</name>
<evidence type="ECO:0000313" key="2">
    <source>
        <dbReference type="Proteomes" id="UP001056120"/>
    </source>
</evidence>